<accession>A0A516X5X3</accession>
<dbReference type="Proteomes" id="UP000317344">
    <property type="component" value="Chromosome"/>
</dbReference>
<keyword evidence="2" id="KW-1185">Reference proteome</keyword>
<reference evidence="1 2" key="1">
    <citation type="submission" date="2019-07" db="EMBL/GenBank/DDBJ databases">
        <title>Tomitella cavernea sp. nov., an actinomycete isolated from soil.</title>
        <authorList>
            <person name="Cheng J."/>
        </authorList>
    </citation>
    <scope>NUCLEOTIDE SEQUENCE [LARGE SCALE GENOMIC DNA]</scope>
    <source>
        <strain evidence="1 2">HY188</strain>
    </source>
</reference>
<sequence length="195" mass="21603">MSITRMEDLSPAQWIADRTEAWDRLVSRGPFCFDWYARLRLIPDPIVNGQRESEASVSPGALSDDEQIGVVLSELARFTGTPGDCYFLVWEGWPCFRADDPTPRLVIPNRNYFLFHGALADAESWDGRMEELLGTVEAPAPAFVWPADRAWCVTCDIDSHFASIGGSADAIDAVLALSDVDVVGDDPSVEPPRYH</sequence>
<organism evidence="1 2">
    <name type="scientific">Tomitella fengzijianii</name>
    <dbReference type="NCBI Taxonomy" id="2597660"/>
    <lineage>
        <taxon>Bacteria</taxon>
        <taxon>Bacillati</taxon>
        <taxon>Actinomycetota</taxon>
        <taxon>Actinomycetes</taxon>
        <taxon>Mycobacteriales</taxon>
        <taxon>Tomitella</taxon>
    </lineage>
</organism>
<dbReference type="OrthoDB" id="2426596at2"/>
<dbReference type="RefSeq" id="WP_143909880.1">
    <property type="nucleotide sequence ID" value="NZ_CP041765.1"/>
</dbReference>
<evidence type="ECO:0000313" key="2">
    <source>
        <dbReference type="Proteomes" id="UP000317344"/>
    </source>
</evidence>
<proteinExistence type="predicted"/>
<dbReference type="KEGG" id="toy:FO059_15540"/>
<name>A0A516X5X3_9ACTN</name>
<dbReference type="EMBL" id="CP041765">
    <property type="protein sequence ID" value="QDQ98475.1"/>
    <property type="molecule type" value="Genomic_DNA"/>
</dbReference>
<protein>
    <submittedName>
        <fullName evidence="1">Uncharacterized protein</fullName>
    </submittedName>
</protein>
<reference evidence="1 2" key="2">
    <citation type="submission" date="2019-07" db="EMBL/GenBank/DDBJ databases">
        <authorList>
            <person name="Huang Y."/>
        </authorList>
    </citation>
    <scope>NUCLEOTIDE SEQUENCE [LARGE SCALE GENOMIC DNA]</scope>
    <source>
        <strain evidence="1 2">HY188</strain>
    </source>
</reference>
<dbReference type="AlphaFoldDB" id="A0A516X5X3"/>
<evidence type="ECO:0000313" key="1">
    <source>
        <dbReference type="EMBL" id="QDQ98475.1"/>
    </source>
</evidence>
<gene>
    <name evidence="1" type="ORF">FO059_15540</name>
</gene>